<name>A0A194YKU1_SORBI</name>
<dbReference type="OrthoDB" id="118550at2759"/>
<evidence type="ECO:0000313" key="3">
    <source>
        <dbReference type="EMBL" id="KXG20573.1"/>
    </source>
</evidence>
<dbReference type="ExpressionAtlas" id="A0A194YKU1">
    <property type="expression patterns" value="baseline and differential"/>
</dbReference>
<protein>
    <recommendedName>
        <fullName evidence="2">SANTA domain-containing protein</fullName>
    </recommendedName>
</protein>
<evidence type="ECO:0000259" key="2">
    <source>
        <dbReference type="Pfam" id="PF09133"/>
    </source>
</evidence>
<evidence type="ECO:0000256" key="1">
    <source>
        <dbReference type="SAM" id="MobiDB-lite"/>
    </source>
</evidence>
<accession>A0A194YKU1</accession>
<feature type="compositionally biased region" description="Polar residues" evidence="1">
    <location>
        <begin position="419"/>
        <end position="429"/>
    </location>
</feature>
<dbReference type="AlphaFoldDB" id="A0A194YKU1"/>
<dbReference type="EMBL" id="CM000769">
    <property type="protein sequence ID" value="KXG20573.1"/>
    <property type="molecule type" value="Genomic_DNA"/>
</dbReference>
<organism evidence="3 4">
    <name type="scientific">Sorghum bicolor</name>
    <name type="common">Sorghum</name>
    <name type="synonym">Sorghum vulgare</name>
    <dbReference type="NCBI Taxonomy" id="4558"/>
    <lineage>
        <taxon>Eukaryota</taxon>
        <taxon>Viridiplantae</taxon>
        <taxon>Streptophyta</taxon>
        <taxon>Embryophyta</taxon>
        <taxon>Tracheophyta</taxon>
        <taxon>Spermatophyta</taxon>
        <taxon>Magnoliopsida</taxon>
        <taxon>Liliopsida</taxon>
        <taxon>Poales</taxon>
        <taxon>Poaceae</taxon>
        <taxon>PACMAD clade</taxon>
        <taxon>Panicoideae</taxon>
        <taxon>Andropogonodae</taxon>
        <taxon>Andropogoneae</taxon>
        <taxon>Sorghinae</taxon>
        <taxon>Sorghum</taxon>
    </lineage>
</organism>
<feature type="region of interest" description="Disordered" evidence="1">
    <location>
        <begin position="404"/>
        <end position="429"/>
    </location>
</feature>
<dbReference type="Pfam" id="PF09133">
    <property type="entry name" value="SANTA"/>
    <property type="match status" value="1"/>
</dbReference>
<dbReference type="Proteomes" id="UP000000768">
    <property type="component" value="Chromosome 10"/>
</dbReference>
<feature type="compositionally biased region" description="Basic residues" evidence="1">
    <location>
        <begin position="404"/>
        <end position="414"/>
    </location>
</feature>
<dbReference type="OMA" id="PECANCC"/>
<dbReference type="InParanoid" id="A0A194YKU1"/>
<gene>
    <name evidence="3" type="ORF">SORBI_3010G222800</name>
</gene>
<proteinExistence type="predicted"/>
<reference evidence="4" key="2">
    <citation type="journal article" date="2018" name="Plant J.">
        <title>The Sorghum bicolor reference genome: improved assembly, gene annotations, a transcriptome atlas, and signatures of genome organization.</title>
        <authorList>
            <person name="McCormick R.F."/>
            <person name="Truong S.K."/>
            <person name="Sreedasyam A."/>
            <person name="Jenkins J."/>
            <person name="Shu S."/>
            <person name="Sims D."/>
            <person name="Kennedy M."/>
            <person name="Amirebrahimi M."/>
            <person name="Weers B.D."/>
            <person name="McKinley B."/>
            <person name="Mattison A."/>
            <person name="Morishige D.T."/>
            <person name="Grimwood J."/>
            <person name="Schmutz J."/>
            <person name="Mullet J.E."/>
        </authorList>
    </citation>
    <scope>NUCLEOTIDE SEQUENCE [LARGE SCALE GENOMIC DNA]</scope>
    <source>
        <strain evidence="4">cv. BTx623</strain>
    </source>
</reference>
<dbReference type="PANTHER" id="PTHR35311:SF1">
    <property type="entry name" value="PROTEIN EMBRYO DEFECTIVE 1674"/>
    <property type="match status" value="1"/>
</dbReference>
<dbReference type="InterPro" id="IPR015216">
    <property type="entry name" value="SANTA"/>
</dbReference>
<dbReference type="Gramene" id="KXG20573">
    <property type="protein sequence ID" value="KXG20573"/>
    <property type="gene ID" value="SORBI_3010G222800"/>
</dbReference>
<dbReference type="STRING" id="4558.A0A194YKU1"/>
<dbReference type="InterPro" id="IPR053090">
    <property type="entry name" value="Centromere_KNL-2_homolog"/>
</dbReference>
<reference evidence="3 4" key="1">
    <citation type="journal article" date="2009" name="Nature">
        <title>The Sorghum bicolor genome and the diversification of grasses.</title>
        <authorList>
            <person name="Paterson A.H."/>
            <person name="Bowers J.E."/>
            <person name="Bruggmann R."/>
            <person name="Dubchak I."/>
            <person name="Grimwood J."/>
            <person name="Gundlach H."/>
            <person name="Haberer G."/>
            <person name="Hellsten U."/>
            <person name="Mitros T."/>
            <person name="Poliakov A."/>
            <person name="Schmutz J."/>
            <person name="Spannagl M."/>
            <person name="Tang H."/>
            <person name="Wang X."/>
            <person name="Wicker T."/>
            <person name="Bharti A.K."/>
            <person name="Chapman J."/>
            <person name="Feltus F.A."/>
            <person name="Gowik U."/>
            <person name="Grigoriev I.V."/>
            <person name="Lyons E."/>
            <person name="Maher C.A."/>
            <person name="Martis M."/>
            <person name="Narechania A."/>
            <person name="Otillar R.P."/>
            <person name="Penning B.W."/>
            <person name="Salamov A.A."/>
            <person name="Wang Y."/>
            <person name="Zhang L."/>
            <person name="Carpita N.C."/>
            <person name="Freeling M."/>
            <person name="Gingle A.R."/>
            <person name="Hash C.T."/>
            <person name="Keller B."/>
            <person name="Klein P."/>
            <person name="Kresovich S."/>
            <person name="McCann M.C."/>
            <person name="Ming R."/>
            <person name="Peterson D.G."/>
            <person name="Mehboob-ur-Rahman"/>
            <person name="Ware D."/>
            <person name="Westhoff P."/>
            <person name="Mayer K.F."/>
            <person name="Messing J."/>
            <person name="Rokhsar D.S."/>
        </authorList>
    </citation>
    <scope>NUCLEOTIDE SEQUENCE [LARGE SCALE GENOMIC DNA]</scope>
    <source>
        <strain evidence="4">cv. BTx623</strain>
    </source>
</reference>
<evidence type="ECO:0000313" key="4">
    <source>
        <dbReference type="Proteomes" id="UP000000768"/>
    </source>
</evidence>
<keyword evidence="4" id="KW-1185">Reference proteome</keyword>
<sequence length="513" mass="56557">MKPLPVPEAGSPHRRGMPPSLLSPSSRSAVPAAADGDHDAAVSEHACVTLSEWWLATAEGDDQKIAVAGTFERNQTVQEYSPAPIAKRHTSSVLETEEGTVLRLHGLHNVLRTYHNGYSAKVYSEFLNGFPDWWQSCKPCNPKLMNSHTECCSSNASNSGVDSTQFYLERYMQGRRLDSYGTYLISKFPDILASFLHNDAVFQKSSHLLNGKPRFEEYTCDGDITTNENAAASSEAATGDQRIPEVSLEVRGCRKETQHMSLTDKAAVDEEMPASVYLDMQNSLCLSNGTPILEEYTCDGYIPPNEDAAASNDDNERYIATSKEVNNMEKIVLVTGSPSRERGHDDIATDVAVSELVHSTPATGTYRKKTPVASLKSQGSWKENQPVASNKKMKLIDPCLGKQHVGRPKKRISPHAKCQSATRSPGTRNPASYVLWSPLTRDKATSLSMSTPEDLELKRSRSGRVIVPKLDNWCQTIVYGRDGLIAAVIGLDSPALPKWSESKTDRRKKRKTK</sequence>
<feature type="domain" description="SANTA" evidence="2">
    <location>
        <begin position="48"/>
        <end position="136"/>
    </location>
</feature>
<dbReference type="PANTHER" id="PTHR35311">
    <property type="entry name" value="KINETOCHORE-ASSOCIATED PROTEIN KNL-2 HOMOLOG"/>
    <property type="match status" value="1"/>
</dbReference>
<feature type="compositionally biased region" description="Low complexity" evidence="1">
    <location>
        <begin position="18"/>
        <end position="34"/>
    </location>
</feature>
<feature type="region of interest" description="Disordered" evidence="1">
    <location>
        <begin position="1"/>
        <end position="37"/>
    </location>
</feature>